<evidence type="ECO:0000256" key="1">
    <source>
        <dbReference type="ARBA" id="ARBA00022793"/>
    </source>
</evidence>
<reference evidence="8" key="1">
    <citation type="journal article" date="2019" name="Int. J. Syst. Evol. Microbiol.">
        <title>The Global Catalogue of Microorganisms (GCM) 10K type strain sequencing project: providing services to taxonomists for standard genome sequencing and annotation.</title>
        <authorList>
            <consortium name="The Broad Institute Genomics Platform"/>
            <consortium name="The Broad Institute Genome Sequencing Center for Infectious Disease"/>
            <person name="Wu L."/>
            <person name="Ma J."/>
        </authorList>
    </citation>
    <scope>NUCLEOTIDE SEQUENCE [LARGE SCALE GENOMIC DNA]</scope>
    <source>
        <strain evidence="8">KCTC 42730</strain>
    </source>
</reference>
<feature type="domain" description="Flavoprotein" evidence="5">
    <location>
        <begin position="6"/>
        <end position="172"/>
    </location>
</feature>
<comment type="similarity">
    <text evidence="3 4">In the C-terminal section; belongs to the PPC synthetase family.</text>
</comment>
<dbReference type="InterPro" id="IPR036551">
    <property type="entry name" value="Flavin_trans-like"/>
</dbReference>
<dbReference type="Pfam" id="PF02441">
    <property type="entry name" value="Flavoprotein"/>
    <property type="match status" value="1"/>
</dbReference>
<comment type="catalytic activity">
    <reaction evidence="3 4">
        <text>(R)-4'-phosphopantothenate + L-cysteine + CTP = N-[(R)-4-phosphopantothenoyl]-L-cysteine + CMP + diphosphate + H(+)</text>
        <dbReference type="Rhea" id="RHEA:19397"/>
        <dbReference type="ChEBI" id="CHEBI:10986"/>
        <dbReference type="ChEBI" id="CHEBI:15378"/>
        <dbReference type="ChEBI" id="CHEBI:33019"/>
        <dbReference type="ChEBI" id="CHEBI:35235"/>
        <dbReference type="ChEBI" id="CHEBI:37563"/>
        <dbReference type="ChEBI" id="CHEBI:59458"/>
        <dbReference type="ChEBI" id="CHEBI:60377"/>
        <dbReference type="EC" id="6.3.2.5"/>
    </reaction>
</comment>
<feature type="binding site" evidence="3">
    <location>
        <position position="290"/>
    </location>
    <ligand>
        <name>CTP</name>
        <dbReference type="ChEBI" id="CHEBI:37563"/>
    </ligand>
</feature>
<feature type="binding site" evidence="3">
    <location>
        <begin position="274"/>
        <end position="276"/>
    </location>
    <ligand>
        <name>CTP</name>
        <dbReference type="ChEBI" id="CHEBI:37563"/>
    </ligand>
</feature>
<dbReference type="InterPro" id="IPR035929">
    <property type="entry name" value="CoaB-like_sf"/>
</dbReference>
<dbReference type="RefSeq" id="WP_377127627.1">
    <property type="nucleotide sequence ID" value="NZ_JBHRSD010000039.1"/>
</dbReference>
<sequence>MSQANKKILLGISGGIAAYKCAELVRRLKEQGHQVKVVMTESAQHFITPLTMQAVSGEMVADSLLDPSAEAAMGHIELAKWADLVLVAPATANTIAKMSAGLADDLLTTLLLATPATVAIAPAMNQQMYKHPATLHNLALLKTRGVLIWGPGVGEQACGDVGAGRMLEPLELLALCNQALQPEPPLLAGKTVTITAGPTREPLDPVRFISNHSSGKMGFALAEAALKLGATVNLISGPVTLTPPAGARVVKVESALEMRDAALTLAPHSDVFIGCAAVADYRAAAVAEQKIKKQGDELTLTLVKNPDIIAEVAALSTKRPYTVGFAAETQDVANYAKGKLTNKKLDMICANDVSREGLGFNSDHNALTLFWGNESLELPPCSKPELALTVMKSVATKLS</sequence>
<dbReference type="InterPro" id="IPR005252">
    <property type="entry name" value="CoaBC"/>
</dbReference>
<comment type="cofactor">
    <cofactor evidence="3">
        <name>FMN</name>
        <dbReference type="ChEBI" id="CHEBI:58210"/>
    </cofactor>
    <text evidence="3">Binds 1 FMN per subunit.</text>
</comment>
<dbReference type="EMBL" id="JBHRSD010000039">
    <property type="protein sequence ID" value="MFC3034404.1"/>
    <property type="molecule type" value="Genomic_DNA"/>
</dbReference>
<comment type="pathway">
    <text evidence="3 4">Cofactor biosynthesis; coenzyme A biosynthesis; CoA from (R)-pantothenate: step 2/5.</text>
</comment>
<feature type="binding site" evidence="3">
    <location>
        <position position="280"/>
    </location>
    <ligand>
        <name>CTP</name>
        <dbReference type="ChEBI" id="CHEBI:37563"/>
    </ligand>
</feature>
<keyword evidence="3 4" id="KW-0288">FMN</keyword>
<keyword evidence="3" id="KW-0479">Metal-binding</keyword>
<evidence type="ECO:0000313" key="8">
    <source>
        <dbReference type="Proteomes" id="UP001595453"/>
    </source>
</evidence>
<feature type="region of interest" description="Phosphopantothenate--cysteine ligase" evidence="3">
    <location>
        <begin position="192"/>
        <end position="399"/>
    </location>
</feature>
<dbReference type="GO" id="GO:0004633">
    <property type="term" value="F:phosphopantothenoylcysteine decarboxylase activity"/>
    <property type="evidence" value="ECO:0007669"/>
    <property type="project" value="UniProtKB-EC"/>
</dbReference>
<dbReference type="PANTHER" id="PTHR14359">
    <property type="entry name" value="HOMO-OLIGOMERIC FLAVIN CONTAINING CYS DECARBOXYLASE FAMILY"/>
    <property type="match status" value="1"/>
</dbReference>
<evidence type="ECO:0000256" key="2">
    <source>
        <dbReference type="ARBA" id="ARBA00023239"/>
    </source>
</evidence>
<keyword evidence="3 4" id="KW-0285">Flavoprotein</keyword>
<dbReference type="PANTHER" id="PTHR14359:SF6">
    <property type="entry name" value="PHOSPHOPANTOTHENOYLCYSTEINE DECARBOXYLASE"/>
    <property type="match status" value="1"/>
</dbReference>
<evidence type="ECO:0000256" key="4">
    <source>
        <dbReference type="RuleBase" id="RU364078"/>
    </source>
</evidence>
<keyword evidence="2 3" id="KW-0456">Lyase</keyword>
<dbReference type="Gene3D" id="3.40.50.10300">
    <property type="entry name" value="CoaB-like"/>
    <property type="match status" value="1"/>
</dbReference>
<feature type="region of interest" description="Phosphopantothenoylcysteine decarboxylase" evidence="3">
    <location>
        <begin position="1"/>
        <end position="191"/>
    </location>
</feature>
<evidence type="ECO:0000259" key="6">
    <source>
        <dbReference type="Pfam" id="PF04127"/>
    </source>
</evidence>
<dbReference type="SUPFAM" id="SSF52507">
    <property type="entry name" value="Homo-oligomeric flavin-containing Cys decarboxylases, HFCD"/>
    <property type="match status" value="1"/>
</dbReference>
<comment type="function">
    <text evidence="4">Catalyzes two steps in the biosynthesis of coenzyme A. In the first step cysteine is conjugated to 4'-phosphopantothenate to form 4-phosphopantothenoylcysteine, in the latter compound is decarboxylated to form 4'-phosphopantotheine.</text>
</comment>
<keyword evidence="3 4" id="KW-0436">Ligase</keyword>
<keyword evidence="8" id="KW-1185">Reference proteome</keyword>
<comment type="function">
    <text evidence="3">Catalyzes two sequential steps in the biosynthesis of coenzyme A. In the first step cysteine is conjugated to 4'-phosphopantothenate to form 4-phosphopantothenoylcysteine. In the second step the latter compound is decarboxylated to form 4'-phosphopantotheine.</text>
</comment>
<feature type="binding site" evidence="3">
    <location>
        <begin position="306"/>
        <end position="309"/>
    </location>
    <ligand>
        <name>CTP</name>
        <dbReference type="ChEBI" id="CHEBI:37563"/>
    </ligand>
</feature>
<proteinExistence type="inferred from homology"/>
<accession>A0ABV7CNZ9</accession>
<evidence type="ECO:0000313" key="7">
    <source>
        <dbReference type="EMBL" id="MFC3034404.1"/>
    </source>
</evidence>
<dbReference type="GO" id="GO:0004632">
    <property type="term" value="F:phosphopantothenate--cysteine ligase activity"/>
    <property type="evidence" value="ECO:0007669"/>
    <property type="project" value="UniProtKB-EC"/>
</dbReference>
<comment type="cofactor">
    <cofactor evidence="3">
        <name>Mg(2+)</name>
        <dbReference type="ChEBI" id="CHEBI:18420"/>
    </cofactor>
</comment>
<dbReference type="NCBIfam" id="TIGR00521">
    <property type="entry name" value="coaBC_dfp"/>
    <property type="match status" value="1"/>
</dbReference>
<comment type="pathway">
    <text evidence="3 4">Cofactor biosynthesis; coenzyme A biosynthesis; CoA from (R)-pantothenate: step 3/5.</text>
</comment>
<comment type="catalytic activity">
    <reaction evidence="3 4">
        <text>N-[(R)-4-phosphopantothenoyl]-L-cysteine + H(+) = (R)-4'-phosphopantetheine + CO2</text>
        <dbReference type="Rhea" id="RHEA:16793"/>
        <dbReference type="ChEBI" id="CHEBI:15378"/>
        <dbReference type="ChEBI" id="CHEBI:16526"/>
        <dbReference type="ChEBI" id="CHEBI:59458"/>
        <dbReference type="ChEBI" id="CHEBI:61723"/>
        <dbReference type="EC" id="4.1.1.36"/>
    </reaction>
</comment>
<feature type="binding site" evidence="3">
    <location>
        <position position="343"/>
    </location>
    <ligand>
        <name>CTP</name>
        <dbReference type="ChEBI" id="CHEBI:37563"/>
    </ligand>
</feature>
<protein>
    <recommendedName>
        <fullName evidence="3">Coenzyme A biosynthesis bifunctional protein CoaBC</fullName>
    </recommendedName>
    <alternativeName>
        <fullName evidence="3">DNA/pantothenate metabolism flavoprotein</fullName>
    </alternativeName>
    <alternativeName>
        <fullName evidence="3">Phosphopantothenoylcysteine synthetase/decarboxylase</fullName>
        <shortName evidence="3">PPCS-PPCDC</shortName>
    </alternativeName>
    <domain>
        <recommendedName>
            <fullName evidence="3">Phosphopantothenoylcysteine decarboxylase</fullName>
            <shortName evidence="3">PPC decarboxylase</shortName>
            <shortName evidence="3">PPC-DC</shortName>
            <ecNumber evidence="3">4.1.1.36</ecNumber>
        </recommendedName>
        <alternativeName>
            <fullName evidence="3">CoaC</fullName>
        </alternativeName>
    </domain>
    <domain>
        <recommendedName>
            <fullName evidence="3">Phosphopantothenate--cysteine ligase</fullName>
            <ecNumber evidence="3">6.3.2.5</ecNumber>
        </recommendedName>
        <alternativeName>
            <fullName evidence="3">CoaB</fullName>
        </alternativeName>
        <alternativeName>
            <fullName evidence="3">Phosphopantothenoylcysteine synthetase</fullName>
            <shortName evidence="3">PPC synthetase</shortName>
            <shortName evidence="3">PPC-S</shortName>
        </alternativeName>
    </domain>
</protein>
<comment type="caution">
    <text evidence="7">The sequence shown here is derived from an EMBL/GenBank/DDBJ whole genome shotgun (WGS) entry which is preliminary data.</text>
</comment>
<dbReference type="EC" id="4.1.1.36" evidence="3"/>
<dbReference type="SUPFAM" id="SSF102645">
    <property type="entry name" value="CoaB-like"/>
    <property type="match status" value="1"/>
</dbReference>
<dbReference type="InterPro" id="IPR003382">
    <property type="entry name" value="Flavoprotein"/>
</dbReference>
<dbReference type="HAMAP" id="MF_02225">
    <property type="entry name" value="CoaBC"/>
    <property type="match status" value="1"/>
</dbReference>
<keyword evidence="3" id="KW-0460">Magnesium</keyword>
<dbReference type="Pfam" id="PF04127">
    <property type="entry name" value="DFP"/>
    <property type="match status" value="1"/>
</dbReference>
<keyword evidence="1 3" id="KW-0210">Decarboxylase</keyword>
<organism evidence="7 8">
    <name type="scientific">Pseudoalteromonas fenneropenaei</name>
    <dbReference type="NCBI Taxonomy" id="1737459"/>
    <lineage>
        <taxon>Bacteria</taxon>
        <taxon>Pseudomonadati</taxon>
        <taxon>Pseudomonadota</taxon>
        <taxon>Gammaproteobacteria</taxon>
        <taxon>Alteromonadales</taxon>
        <taxon>Pseudoalteromonadaceae</taxon>
        <taxon>Pseudoalteromonas</taxon>
    </lineage>
</organism>
<evidence type="ECO:0000259" key="5">
    <source>
        <dbReference type="Pfam" id="PF02441"/>
    </source>
</evidence>
<gene>
    <name evidence="3 7" type="primary">coaBC</name>
    <name evidence="7" type="ORF">ACFOEE_18005</name>
</gene>
<feature type="binding site" evidence="3">
    <location>
        <position position="325"/>
    </location>
    <ligand>
        <name>CTP</name>
        <dbReference type="ChEBI" id="CHEBI:37563"/>
    </ligand>
</feature>
<dbReference type="Proteomes" id="UP001595453">
    <property type="component" value="Unassembled WGS sequence"/>
</dbReference>
<feature type="active site" description="Proton donor" evidence="3">
    <location>
        <position position="158"/>
    </location>
</feature>
<comment type="similarity">
    <text evidence="3 4">In the N-terminal section; belongs to the HFCD (homo-oligomeric flavin containing Cys decarboxylase) superfamily.</text>
</comment>
<keyword evidence="3" id="KW-0511">Multifunctional enzyme</keyword>
<feature type="domain" description="DNA/pantothenate metabolism flavoprotein C-terminal" evidence="6">
    <location>
        <begin position="187"/>
        <end position="396"/>
    </location>
</feature>
<dbReference type="Gene3D" id="3.40.50.1950">
    <property type="entry name" value="Flavin prenyltransferase-like"/>
    <property type="match status" value="1"/>
</dbReference>
<evidence type="ECO:0000256" key="3">
    <source>
        <dbReference type="HAMAP-Rule" id="MF_02225"/>
    </source>
</evidence>
<dbReference type="EC" id="6.3.2.5" evidence="3"/>
<feature type="binding site" evidence="3">
    <location>
        <position position="339"/>
    </location>
    <ligand>
        <name>CTP</name>
        <dbReference type="ChEBI" id="CHEBI:37563"/>
    </ligand>
</feature>
<dbReference type="InterPro" id="IPR007085">
    <property type="entry name" value="DNA/pantothenate-metab_flavo_C"/>
</dbReference>
<name>A0ABV7CNZ9_9GAMM</name>